<evidence type="ECO:0000259" key="2">
    <source>
        <dbReference type="Pfam" id="PF01619"/>
    </source>
</evidence>
<dbReference type="InterPro" id="IPR029041">
    <property type="entry name" value="FAD-linked_oxidoreductase-like"/>
</dbReference>
<dbReference type="SUPFAM" id="SSF51730">
    <property type="entry name" value="FAD-linked oxidoreductase"/>
    <property type="match status" value="1"/>
</dbReference>
<dbReference type="GO" id="GO:0010133">
    <property type="term" value="P:L-proline catabolic process to L-glutamate"/>
    <property type="evidence" value="ECO:0007669"/>
    <property type="project" value="TreeGrafter"/>
</dbReference>
<dbReference type="Gene3D" id="3.20.20.220">
    <property type="match status" value="1"/>
</dbReference>
<evidence type="ECO:0000313" key="3">
    <source>
        <dbReference type="EMBL" id="ABY28001.1"/>
    </source>
</evidence>
<dbReference type="PANTHER" id="PTHR13914:SF0">
    <property type="entry name" value="PROLINE DEHYDROGENASE 1, MITOCHONDRIAL"/>
    <property type="match status" value="1"/>
</dbReference>
<evidence type="ECO:0000256" key="1">
    <source>
        <dbReference type="ARBA" id="ARBA00023002"/>
    </source>
</evidence>
<keyword evidence="4" id="KW-1185">Reference proteome</keyword>
<dbReference type="Pfam" id="PF01619">
    <property type="entry name" value="Pro_dh"/>
    <property type="match status" value="1"/>
</dbReference>
<dbReference type="GeneID" id="5845620"/>
<dbReference type="RefSeq" id="YP_001648297.1">
    <property type="nucleotide sequence ID" value="NC_010191.2"/>
</dbReference>
<proteinExistence type="predicted"/>
<keyword evidence="1" id="KW-0560">Oxidoreductase</keyword>
<sequence length="253" mass="28769">MLRYAALNHELPKVIRDVCRSGSNVILDYARENCNIHDAHHVGEVNMSVMEAVPGSMFALKMTSFASRESPHFAAAHIKKVIQHGIKNKCQVCIDAEDVLYPKETYDMMIQFNQQEPNVFKTYQMYRVTALKELELDLRAAERHGIQLGVKLVRGAYLGKQGGLLPNKAAVDKSFRDGLNMSLGAGENVHTLLATHNSEDIKHARTCAHSRYKVAQLLGMSEDFPDYRYVPFGSLSELTPYLWRRFLERLKWS</sequence>
<evidence type="ECO:0000313" key="4">
    <source>
        <dbReference type="Proteomes" id="UP000203890"/>
    </source>
</evidence>
<feature type="domain" description="Proline dehydrogenase" evidence="2">
    <location>
        <begin position="20"/>
        <end position="248"/>
    </location>
</feature>
<name>A9YWB8_9PHYC</name>
<dbReference type="InterPro" id="IPR002872">
    <property type="entry name" value="Proline_DH_dom"/>
</dbReference>
<dbReference type="PANTHER" id="PTHR13914">
    <property type="entry name" value="PROLINE OXIDASE"/>
    <property type="match status" value="1"/>
</dbReference>
<reference evidence="3 4" key="1">
    <citation type="journal article" date="2008" name="PLoS ONE">
        <title>Life-cycle and genome of OtV5, a large DNA virus of the pelagic marine unicellular green alga Ostreococcus tauri.</title>
        <authorList>
            <person name="Derelle E."/>
            <person name="Ferraz C."/>
            <person name="Escande M.L."/>
            <person name="Eychenie S."/>
            <person name="Cooke R."/>
            <person name="Piganeau G."/>
            <person name="Desdevises Y."/>
            <person name="Bellec L."/>
            <person name="Moreau H."/>
            <person name="Grimsley N."/>
        </authorList>
    </citation>
    <scope>NUCLEOTIDE SEQUENCE [LARGE SCALE GENOMIC DNA]</scope>
    <source>
        <strain evidence="3 4">OtV5</strain>
    </source>
</reference>
<dbReference type="GO" id="GO:0004657">
    <property type="term" value="F:proline dehydrogenase activity"/>
    <property type="evidence" value="ECO:0007669"/>
    <property type="project" value="InterPro"/>
</dbReference>
<dbReference type="KEGG" id="vg:5845620"/>
<dbReference type="InterPro" id="IPR015659">
    <property type="entry name" value="Proline_oxidase"/>
</dbReference>
<accession>A9YWB8</accession>
<organism evidence="3 4">
    <name type="scientific">Ostreococcus tauri virus OtV5</name>
    <dbReference type="NCBI Taxonomy" id="1785753"/>
    <lineage>
        <taxon>Viruses</taxon>
        <taxon>Varidnaviria</taxon>
        <taxon>Bamfordvirae</taxon>
        <taxon>Nucleocytoviricota</taxon>
        <taxon>Megaviricetes</taxon>
        <taxon>Algavirales</taxon>
        <taxon>Phycodnaviridae</taxon>
        <taxon>Prasinovirus</taxon>
        <taxon>Prasinovirus ostreotauri</taxon>
    </lineage>
</organism>
<dbReference type="Proteomes" id="UP000203890">
    <property type="component" value="Segment"/>
</dbReference>
<dbReference type="OrthoDB" id="7955at10239"/>
<protein>
    <submittedName>
        <fullName evidence="3">Putative proline dehydrogenase</fullName>
    </submittedName>
</protein>
<dbReference type="GO" id="GO:0071949">
    <property type="term" value="F:FAD binding"/>
    <property type="evidence" value="ECO:0007669"/>
    <property type="project" value="TreeGrafter"/>
</dbReference>
<dbReference type="EMBL" id="EU304328">
    <property type="protein sequence ID" value="ABY28001.1"/>
    <property type="molecule type" value="Genomic_DNA"/>
</dbReference>
<gene>
    <name evidence="3" type="ORF">OtV5_200</name>
</gene>